<sequence>MKSGRICTFKCSHFYFLILYYTIFDVVHRARNTSDELKLYQINY</sequence>
<reference evidence="1" key="1">
    <citation type="journal article" date="2021" name="Proc. Natl. Acad. Sci. U.S.A.">
        <title>A Catalog of Tens of Thousands of Viruses from Human Metagenomes Reveals Hidden Associations with Chronic Diseases.</title>
        <authorList>
            <person name="Tisza M.J."/>
            <person name="Buck C.B."/>
        </authorList>
    </citation>
    <scope>NUCLEOTIDE SEQUENCE</scope>
    <source>
        <strain evidence="1">CtCo31</strain>
    </source>
</reference>
<accession>A0A8S5UMR6</accession>
<protein>
    <submittedName>
        <fullName evidence="1">Uncharacterized protein</fullName>
    </submittedName>
</protein>
<proteinExistence type="predicted"/>
<organism evidence="1">
    <name type="scientific">Myoviridae sp. ctCo31</name>
    <dbReference type="NCBI Taxonomy" id="2825053"/>
    <lineage>
        <taxon>Viruses</taxon>
        <taxon>Duplodnaviria</taxon>
        <taxon>Heunggongvirae</taxon>
        <taxon>Uroviricota</taxon>
        <taxon>Caudoviricetes</taxon>
    </lineage>
</organism>
<name>A0A8S5UMR6_9CAUD</name>
<evidence type="ECO:0000313" key="1">
    <source>
        <dbReference type="EMBL" id="DAF95716.1"/>
    </source>
</evidence>
<dbReference type="EMBL" id="BK016109">
    <property type="protein sequence ID" value="DAF95716.1"/>
    <property type="molecule type" value="Genomic_DNA"/>
</dbReference>